<proteinExistence type="predicted"/>
<dbReference type="AlphaFoldDB" id="A0A2K1L1J3"/>
<evidence type="ECO:0000256" key="2">
    <source>
        <dbReference type="SAM" id="MobiDB-lite"/>
    </source>
</evidence>
<feature type="region of interest" description="Disordered" evidence="2">
    <location>
        <begin position="142"/>
        <end position="172"/>
    </location>
</feature>
<evidence type="ECO:0000313" key="3">
    <source>
        <dbReference type="EMBL" id="PNR59892.1"/>
    </source>
</evidence>
<reference evidence="3 5" key="1">
    <citation type="journal article" date="2008" name="Science">
        <title>The Physcomitrella genome reveals evolutionary insights into the conquest of land by plants.</title>
        <authorList>
            <person name="Rensing S."/>
            <person name="Lang D."/>
            <person name="Zimmer A."/>
            <person name="Terry A."/>
            <person name="Salamov A."/>
            <person name="Shapiro H."/>
            <person name="Nishiyama T."/>
            <person name="Perroud P.-F."/>
            <person name="Lindquist E."/>
            <person name="Kamisugi Y."/>
            <person name="Tanahashi T."/>
            <person name="Sakakibara K."/>
            <person name="Fujita T."/>
            <person name="Oishi K."/>
            <person name="Shin-I T."/>
            <person name="Kuroki Y."/>
            <person name="Toyoda A."/>
            <person name="Suzuki Y."/>
            <person name="Hashimoto A."/>
            <person name="Yamaguchi K."/>
            <person name="Sugano A."/>
            <person name="Kohara Y."/>
            <person name="Fujiyama A."/>
            <person name="Anterola A."/>
            <person name="Aoki S."/>
            <person name="Ashton N."/>
            <person name="Barbazuk W.B."/>
            <person name="Barker E."/>
            <person name="Bennetzen J."/>
            <person name="Bezanilla M."/>
            <person name="Blankenship R."/>
            <person name="Cho S.H."/>
            <person name="Dutcher S."/>
            <person name="Estelle M."/>
            <person name="Fawcett J.A."/>
            <person name="Gundlach H."/>
            <person name="Hanada K."/>
            <person name="Heyl A."/>
            <person name="Hicks K.A."/>
            <person name="Hugh J."/>
            <person name="Lohr M."/>
            <person name="Mayer K."/>
            <person name="Melkozernov A."/>
            <person name="Murata T."/>
            <person name="Nelson D."/>
            <person name="Pils B."/>
            <person name="Prigge M."/>
            <person name="Reiss B."/>
            <person name="Renner T."/>
            <person name="Rombauts S."/>
            <person name="Rushton P."/>
            <person name="Sanderfoot A."/>
            <person name="Schween G."/>
            <person name="Shiu S.-H."/>
            <person name="Stueber K."/>
            <person name="Theodoulou F.L."/>
            <person name="Tu H."/>
            <person name="Van de Peer Y."/>
            <person name="Verrier P.J."/>
            <person name="Waters E."/>
            <person name="Wood A."/>
            <person name="Yang L."/>
            <person name="Cove D."/>
            <person name="Cuming A."/>
            <person name="Hasebe M."/>
            <person name="Lucas S."/>
            <person name="Mishler D.B."/>
            <person name="Reski R."/>
            <person name="Grigoriev I."/>
            <person name="Quatrano R.S."/>
            <person name="Boore J.L."/>
        </authorList>
    </citation>
    <scope>NUCLEOTIDE SEQUENCE [LARGE SCALE GENOMIC DNA]</scope>
    <source>
        <strain evidence="4 5">cv. Gransden 2004</strain>
    </source>
</reference>
<organism evidence="3">
    <name type="scientific">Physcomitrium patens</name>
    <name type="common">Spreading-leaved earth moss</name>
    <name type="synonym">Physcomitrella patens</name>
    <dbReference type="NCBI Taxonomy" id="3218"/>
    <lineage>
        <taxon>Eukaryota</taxon>
        <taxon>Viridiplantae</taxon>
        <taxon>Streptophyta</taxon>
        <taxon>Embryophyta</taxon>
        <taxon>Bryophyta</taxon>
        <taxon>Bryophytina</taxon>
        <taxon>Bryopsida</taxon>
        <taxon>Funariidae</taxon>
        <taxon>Funariales</taxon>
        <taxon>Funariaceae</taxon>
        <taxon>Physcomitrium</taxon>
    </lineage>
</organism>
<evidence type="ECO:0000313" key="4">
    <source>
        <dbReference type="EnsemblPlants" id="Pp3c2_14490V3.1"/>
    </source>
</evidence>
<sequence>MDDRVASTKAKLHAAAAERKHLMYTNSRQTEQLKAFLADYHGLSQKIEDHLHHSFTLVMQSIQGIKSGIAEIYQKHVAGKFQLERVEKPRLDDAFLQVATLEVRVKSLQNELKQVREEGFRNHTRMIKQNRNLVCQTRELREDIRSRTQTPTSSAPRSRVSSRPTTSDGNQLFSLRKHVAELQLRLTAESARAEFLEEQIGSKIGNTARLRYCIGVKKTPIGRR</sequence>
<keyword evidence="5" id="KW-1185">Reference proteome</keyword>
<feature type="compositionally biased region" description="Low complexity" evidence="2">
    <location>
        <begin position="150"/>
        <end position="167"/>
    </location>
</feature>
<feature type="coiled-coil region" evidence="1">
    <location>
        <begin position="91"/>
        <end position="118"/>
    </location>
</feature>
<reference evidence="3 5" key="2">
    <citation type="journal article" date="2018" name="Plant J.">
        <title>The Physcomitrella patens chromosome-scale assembly reveals moss genome structure and evolution.</title>
        <authorList>
            <person name="Lang D."/>
            <person name="Ullrich K.K."/>
            <person name="Murat F."/>
            <person name="Fuchs J."/>
            <person name="Jenkins J."/>
            <person name="Haas F.B."/>
            <person name="Piednoel M."/>
            <person name="Gundlach H."/>
            <person name="Van Bel M."/>
            <person name="Meyberg R."/>
            <person name="Vives C."/>
            <person name="Morata J."/>
            <person name="Symeonidi A."/>
            <person name="Hiss M."/>
            <person name="Muchero W."/>
            <person name="Kamisugi Y."/>
            <person name="Saleh O."/>
            <person name="Blanc G."/>
            <person name="Decker E.L."/>
            <person name="van Gessel N."/>
            <person name="Grimwood J."/>
            <person name="Hayes R.D."/>
            <person name="Graham S.W."/>
            <person name="Gunter L.E."/>
            <person name="McDaniel S.F."/>
            <person name="Hoernstein S.N.W."/>
            <person name="Larsson A."/>
            <person name="Li F.W."/>
            <person name="Perroud P.F."/>
            <person name="Phillips J."/>
            <person name="Ranjan P."/>
            <person name="Rokshar D.S."/>
            <person name="Rothfels C.J."/>
            <person name="Schneider L."/>
            <person name="Shu S."/>
            <person name="Stevenson D.W."/>
            <person name="Thummler F."/>
            <person name="Tillich M."/>
            <person name="Villarreal Aguilar J.C."/>
            <person name="Widiez T."/>
            <person name="Wong G.K."/>
            <person name="Wymore A."/>
            <person name="Zhang Y."/>
            <person name="Zimmer A.D."/>
            <person name="Quatrano R.S."/>
            <person name="Mayer K.F.X."/>
            <person name="Goodstein D."/>
            <person name="Casacuberta J.M."/>
            <person name="Vandepoele K."/>
            <person name="Reski R."/>
            <person name="Cuming A.C."/>
            <person name="Tuskan G.A."/>
            <person name="Maumus F."/>
            <person name="Salse J."/>
            <person name="Schmutz J."/>
            <person name="Rensing S.A."/>
        </authorList>
    </citation>
    <scope>NUCLEOTIDE SEQUENCE [LARGE SCALE GENOMIC DNA]</scope>
    <source>
        <strain evidence="4 5">cv. Gransden 2004</strain>
    </source>
</reference>
<dbReference type="Proteomes" id="UP000006727">
    <property type="component" value="Chromosome 2"/>
</dbReference>
<dbReference type="EnsemblPlants" id="Pp3c2_14490V3.1">
    <property type="protein sequence ID" value="Pp3c2_14490V3.1"/>
    <property type="gene ID" value="Pp3c2_14490"/>
</dbReference>
<evidence type="ECO:0000256" key="1">
    <source>
        <dbReference type="SAM" id="Coils"/>
    </source>
</evidence>
<name>A0A2K1L1J3_PHYPA</name>
<dbReference type="EnsemblPlants" id="Pp3c2_14490V3.2">
    <property type="protein sequence ID" value="Pp3c2_14490V3.2"/>
    <property type="gene ID" value="Pp3c2_14490"/>
</dbReference>
<gene>
    <name evidence="3" type="ORF">PHYPA_002684</name>
</gene>
<protein>
    <submittedName>
        <fullName evidence="3 4">Uncharacterized protein</fullName>
    </submittedName>
</protein>
<reference evidence="4" key="3">
    <citation type="submission" date="2020-12" db="UniProtKB">
        <authorList>
            <consortium name="EnsemblPlants"/>
        </authorList>
    </citation>
    <scope>IDENTIFICATION</scope>
</reference>
<dbReference type="Gramene" id="Pp3c2_14490V3.1">
    <property type="protein sequence ID" value="Pp3c2_14490V3.1"/>
    <property type="gene ID" value="Pp3c2_14490"/>
</dbReference>
<dbReference type="Gramene" id="Pp3c2_14490V3.2">
    <property type="protein sequence ID" value="Pp3c2_14490V3.2"/>
    <property type="gene ID" value="Pp3c2_14490"/>
</dbReference>
<accession>A0A2K1L1J3</accession>
<evidence type="ECO:0000313" key="5">
    <source>
        <dbReference type="Proteomes" id="UP000006727"/>
    </source>
</evidence>
<dbReference type="EMBL" id="ABEU02000002">
    <property type="protein sequence ID" value="PNR59892.1"/>
    <property type="molecule type" value="Genomic_DNA"/>
</dbReference>
<dbReference type="InParanoid" id="A0A2K1L1J3"/>
<keyword evidence="1" id="KW-0175">Coiled coil</keyword>